<dbReference type="Proteomes" id="UP000036403">
    <property type="component" value="Unassembled WGS sequence"/>
</dbReference>
<name>A0A0J7JYI6_LASNI</name>
<sequence length="526" mass="59105">MVKVLDANNRYQTLRALLDPGSQASFITEACCNQLGLPRSKAKVQIDCLGSAGSHTNGLSKISFTPHFKAFPVFYTEVFVIQKIIGELPHTNLSSSLKNQFLDLALADPQFFKTGPIDILLGVNIALQMLKGEMLNFGDNHPFAVRSELGWIIAGSVDLDIDKPATLHVNTIKLDTDNLVTNFWKLDSVPVANTLTKEELACETHFQTNCSRLPSGRYMVRLPYKISPTQLGESRQLALRRFGSLEKMLTLRPEVYSRYKDFLLEYLVLGHMERVPPTEKTQNPTYYLPHHAVFKESSATTKLRVVFDASVKSSSGLSLNDVLYTGPRVQQELFAILLRFRTFRVAICADTMKMFRQILVHPADADLQRILWRNNPSEPIETFRLITVSYGTSPATYLSTRVIKQLALDERDAFPLASEVCLRDFYVDDLLSGGSTEEEAAELVIQMSSMMQRGGFELHKWSSNVPKVLETVPEKSKAINHPLTIDCDKTIKVLGIVWHPSADVFKFTISTHTFSVITKRAILSEV</sequence>
<gene>
    <name evidence="1" type="ORF">RF55_20955</name>
</gene>
<dbReference type="SUPFAM" id="SSF56672">
    <property type="entry name" value="DNA/RNA polymerases"/>
    <property type="match status" value="1"/>
</dbReference>
<protein>
    <submittedName>
        <fullName evidence="1">Uncharacterized protein</fullName>
    </submittedName>
</protein>
<dbReference type="InterPro" id="IPR043502">
    <property type="entry name" value="DNA/RNA_pol_sf"/>
</dbReference>
<dbReference type="AlphaFoldDB" id="A0A0J7JYI6"/>
<evidence type="ECO:0000313" key="1">
    <source>
        <dbReference type="EMBL" id="KMQ83089.1"/>
    </source>
</evidence>
<dbReference type="PANTHER" id="PTHR47331:SF5">
    <property type="entry name" value="RIBONUCLEASE H"/>
    <property type="match status" value="1"/>
</dbReference>
<comment type="caution">
    <text evidence="1">The sequence shown here is derived from an EMBL/GenBank/DDBJ whole genome shotgun (WGS) entry which is preliminary data.</text>
</comment>
<dbReference type="CDD" id="cd01644">
    <property type="entry name" value="RT_pepA17"/>
    <property type="match status" value="1"/>
</dbReference>
<dbReference type="PANTHER" id="PTHR47331">
    <property type="entry name" value="PHD-TYPE DOMAIN-CONTAINING PROTEIN"/>
    <property type="match status" value="1"/>
</dbReference>
<accession>A0A0J7JYI6</accession>
<dbReference type="GO" id="GO:0071897">
    <property type="term" value="P:DNA biosynthetic process"/>
    <property type="evidence" value="ECO:0007669"/>
    <property type="project" value="UniProtKB-ARBA"/>
</dbReference>
<dbReference type="OrthoDB" id="5920040at2759"/>
<feature type="non-terminal residue" evidence="1">
    <location>
        <position position="526"/>
    </location>
</feature>
<proteinExistence type="predicted"/>
<evidence type="ECO:0000313" key="2">
    <source>
        <dbReference type="Proteomes" id="UP000036403"/>
    </source>
</evidence>
<reference evidence="1 2" key="1">
    <citation type="submission" date="2015-04" db="EMBL/GenBank/DDBJ databases">
        <title>Lasius niger genome sequencing.</title>
        <authorList>
            <person name="Konorov E.A."/>
            <person name="Nikitin M.A."/>
            <person name="Kirill M.V."/>
            <person name="Chang P."/>
        </authorList>
    </citation>
    <scope>NUCLEOTIDE SEQUENCE [LARGE SCALE GENOMIC DNA]</scope>
    <source>
        <tissue evidence="1">Whole</tissue>
    </source>
</reference>
<keyword evidence="2" id="KW-1185">Reference proteome</keyword>
<dbReference type="STRING" id="67767.A0A0J7JYI6"/>
<dbReference type="PaxDb" id="67767-A0A0J7JYI6"/>
<dbReference type="EMBL" id="LBMM01021372">
    <property type="protein sequence ID" value="KMQ83089.1"/>
    <property type="molecule type" value="Genomic_DNA"/>
</dbReference>
<organism evidence="1 2">
    <name type="scientific">Lasius niger</name>
    <name type="common">Black garden ant</name>
    <dbReference type="NCBI Taxonomy" id="67767"/>
    <lineage>
        <taxon>Eukaryota</taxon>
        <taxon>Metazoa</taxon>
        <taxon>Ecdysozoa</taxon>
        <taxon>Arthropoda</taxon>
        <taxon>Hexapoda</taxon>
        <taxon>Insecta</taxon>
        <taxon>Pterygota</taxon>
        <taxon>Neoptera</taxon>
        <taxon>Endopterygota</taxon>
        <taxon>Hymenoptera</taxon>
        <taxon>Apocrita</taxon>
        <taxon>Aculeata</taxon>
        <taxon>Formicoidea</taxon>
        <taxon>Formicidae</taxon>
        <taxon>Formicinae</taxon>
        <taxon>Lasius</taxon>
        <taxon>Lasius</taxon>
    </lineage>
</organism>